<keyword evidence="1" id="KW-1133">Transmembrane helix</keyword>
<dbReference type="Proteomes" id="UP000012960">
    <property type="component" value="Unplaced"/>
</dbReference>
<dbReference type="InParanoid" id="A0A804IJN0"/>
<evidence type="ECO:0000313" key="4">
    <source>
        <dbReference type="Proteomes" id="UP000012960"/>
    </source>
</evidence>
<reference evidence="2" key="1">
    <citation type="submission" date="2021-03" db="EMBL/GenBank/DDBJ databases">
        <authorList>
            <consortium name="Genoscope - CEA"/>
            <person name="William W."/>
        </authorList>
    </citation>
    <scope>NUCLEOTIDE SEQUENCE</scope>
    <source>
        <strain evidence="2">Doubled-haploid Pahang</strain>
    </source>
</reference>
<gene>
    <name evidence="2" type="ORF">GSMUA_106350.1</name>
</gene>
<dbReference type="EMBL" id="HG996469">
    <property type="protein sequence ID" value="CAG1840841.1"/>
    <property type="molecule type" value="Genomic_DNA"/>
</dbReference>
<feature type="transmembrane region" description="Helical" evidence="1">
    <location>
        <begin position="26"/>
        <end position="48"/>
    </location>
</feature>
<protein>
    <submittedName>
        <fullName evidence="2">(wild Malaysian banana) hypothetical protein</fullName>
    </submittedName>
</protein>
<proteinExistence type="predicted"/>
<evidence type="ECO:0000313" key="2">
    <source>
        <dbReference type="EMBL" id="CAG1840841.1"/>
    </source>
</evidence>
<keyword evidence="1" id="KW-0812">Transmembrane</keyword>
<sequence>MVHIIIKKGNRRFSEFHDHIRSCRSYLILFRTGLLFFYMALIVLNNLFQV</sequence>
<reference evidence="3" key="2">
    <citation type="submission" date="2021-05" db="UniProtKB">
        <authorList>
            <consortium name="EnsemblPlants"/>
        </authorList>
    </citation>
    <scope>IDENTIFICATION</scope>
    <source>
        <strain evidence="3">subsp. malaccensis</strain>
    </source>
</reference>
<dbReference type="Gramene" id="Ma04_t00960.1">
    <property type="protein sequence ID" value="Ma04_p00960.1"/>
    <property type="gene ID" value="Ma04_g00960"/>
</dbReference>
<dbReference type="EnsemblPlants" id="Ma04_t00960.1">
    <property type="protein sequence ID" value="Ma04_p00960.1"/>
    <property type="gene ID" value="Ma04_g00960"/>
</dbReference>
<organism evidence="3 4">
    <name type="scientific">Musa acuminata subsp. malaccensis</name>
    <name type="common">Wild banana</name>
    <name type="synonym">Musa malaccensis</name>
    <dbReference type="NCBI Taxonomy" id="214687"/>
    <lineage>
        <taxon>Eukaryota</taxon>
        <taxon>Viridiplantae</taxon>
        <taxon>Streptophyta</taxon>
        <taxon>Embryophyta</taxon>
        <taxon>Tracheophyta</taxon>
        <taxon>Spermatophyta</taxon>
        <taxon>Magnoliopsida</taxon>
        <taxon>Liliopsida</taxon>
        <taxon>Zingiberales</taxon>
        <taxon>Musaceae</taxon>
        <taxon>Musa</taxon>
    </lineage>
</organism>
<evidence type="ECO:0000256" key="1">
    <source>
        <dbReference type="SAM" id="Phobius"/>
    </source>
</evidence>
<evidence type="ECO:0000313" key="3">
    <source>
        <dbReference type="EnsemblPlants" id="Ma04_p00960.1"/>
    </source>
</evidence>
<name>A0A804IJN0_MUSAM</name>
<keyword evidence="1" id="KW-0472">Membrane</keyword>
<keyword evidence="4" id="KW-1185">Reference proteome</keyword>
<dbReference type="AlphaFoldDB" id="A0A804IJN0"/>
<accession>A0A804IJN0</accession>